<keyword evidence="1" id="KW-0472">Membrane</keyword>
<evidence type="ECO:0000313" key="3">
    <source>
        <dbReference type="Proteomes" id="UP000317288"/>
    </source>
</evidence>
<comment type="caution">
    <text evidence="2">The sequence shown here is derived from an EMBL/GenBank/DDBJ whole genome shotgun (WGS) entry which is preliminary data.</text>
</comment>
<gene>
    <name evidence="2" type="ORF">FQP89_10640</name>
</gene>
<proteinExistence type="predicted"/>
<organism evidence="2 3">
    <name type="scientific">Vreelandella titanicae</name>
    <dbReference type="NCBI Taxonomy" id="664683"/>
    <lineage>
        <taxon>Bacteria</taxon>
        <taxon>Pseudomonadati</taxon>
        <taxon>Pseudomonadota</taxon>
        <taxon>Gammaproteobacteria</taxon>
        <taxon>Oceanospirillales</taxon>
        <taxon>Halomonadaceae</taxon>
        <taxon>Vreelandella</taxon>
    </lineage>
</organism>
<sequence>MKVKTIFFPIFAVFLVSIFLYMQPKGPPPPPTMVSFIEAIKDQDHEQATLYLLSSHNREIYRQAYLEQNKFDENDHSYQMDFDGAWPSYSETSRTTTDPREWIEDEIIQLNWMAKNLRINWKKMHIKECKESYQSRQKLTCEYSNKVWFWSLDRFHRIYEMKLSYDYEEDRIISYWIHPQD</sequence>
<dbReference type="RefSeq" id="WP_144810937.1">
    <property type="nucleotide sequence ID" value="NZ_VNFE01000003.1"/>
</dbReference>
<evidence type="ECO:0000256" key="1">
    <source>
        <dbReference type="SAM" id="Phobius"/>
    </source>
</evidence>
<evidence type="ECO:0000313" key="2">
    <source>
        <dbReference type="EMBL" id="TVU89786.1"/>
    </source>
</evidence>
<dbReference type="Proteomes" id="UP000317288">
    <property type="component" value="Unassembled WGS sequence"/>
</dbReference>
<dbReference type="AlphaFoldDB" id="A0A558J832"/>
<protein>
    <submittedName>
        <fullName evidence="2">Uncharacterized protein</fullName>
    </submittedName>
</protein>
<dbReference type="EMBL" id="VNFE01000003">
    <property type="protein sequence ID" value="TVU89786.1"/>
    <property type="molecule type" value="Genomic_DNA"/>
</dbReference>
<feature type="transmembrane region" description="Helical" evidence="1">
    <location>
        <begin position="6"/>
        <end position="23"/>
    </location>
</feature>
<keyword evidence="1" id="KW-0812">Transmembrane</keyword>
<name>A0A558J832_9GAMM</name>
<accession>A0A558J832</accession>
<keyword evidence="1" id="KW-1133">Transmembrane helix</keyword>
<reference evidence="2 3" key="1">
    <citation type="submission" date="2019-07" db="EMBL/GenBank/DDBJ databases">
        <title>Diversity of Bacteria from Kongsfjorden, Arctic.</title>
        <authorList>
            <person name="Yu Y."/>
        </authorList>
    </citation>
    <scope>NUCLEOTIDE SEQUENCE [LARGE SCALE GENOMIC DNA]</scope>
    <source>
        <strain evidence="2 3">SM1922</strain>
    </source>
</reference>